<evidence type="ECO:0000313" key="9">
    <source>
        <dbReference type="Proteomes" id="UP000789390"/>
    </source>
</evidence>
<evidence type="ECO:0000256" key="1">
    <source>
        <dbReference type="ARBA" id="ARBA00004141"/>
    </source>
</evidence>
<evidence type="ECO:0000256" key="4">
    <source>
        <dbReference type="ARBA" id="ARBA00022989"/>
    </source>
</evidence>
<feature type="transmembrane region" description="Helical" evidence="6">
    <location>
        <begin position="20"/>
        <end position="42"/>
    </location>
</feature>
<dbReference type="EMBL" id="CAKKLH010000137">
    <property type="protein sequence ID" value="CAH0104412.1"/>
    <property type="molecule type" value="Genomic_DNA"/>
</dbReference>
<feature type="transmembrane region" description="Helical" evidence="6">
    <location>
        <begin position="308"/>
        <end position="327"/>
    </location>
</feature>
<keyword evidence="5 6" id="KW-0472">Membrane</keyword>
<keyword evidence="4 6" id="KW-1133">Transmembrane helix</keyword>
<evidence type="ECO:0000256" key="5">
    <source>
        <dbReference type="ARBA" id="ARBA00023136"/>
    </source>
</evidence>
<evidence type="ECO:0000256" key="3">
    <source>
        <dbReference type="ARBA" id="ARBA00022692"/>
    </source>
</evidence>
<dbReference type="Proteomes" id="UP000789390">
    <property type="component" value="Unassembled WGS sequence"/>
</dbReference>
<feature type="domain" description="Major facilitator superfamily associated" evidence="7">
    <location>
        <begin position="20"/>
        <end position="508"/>
    </location>
</feature>
<dbReference type="OrthoDB" id="10056177at2759"/>
<reference evidence="8" key="1">
    <citation type="submission" date="2021-11" db="EMBL/GenBank/DDBJ databases">
        <authorList>
            <person name="Schell T."/>
        </authorList>
    </citation>
    <scope>NUCLEOTIDE SEQUENCE</scope>
    <source>
        <strain evidence="8">M5</strain>
    </source>
</reference>
<name>A0A8J2RNT2_9CRUS</name>
<evidence type="ECO:0000256" key="6">
    <source>
        <dbReference type="SAM" id="Phobius"/>
    </source>
</evidence>
<evidence type="ECO:0000256" key="2">
    <source>
        <dbReference type="ARBA" id="ARBA00005241"/>
    </source>
</evidence>
<feature type="transmembrane region" description="Helical" evidence="6">
    <location>
        <begin position="388"/>
        <end position="408"/>
    </location>
</feature>
<evidence type="ECO:0000259" key="7">
    <source>
        <dbReference type="Pfam" id="PF12832"/>
    </source>
</evidence>
<sequence>MLSSLFKRAKRTMQIYFPLLHLKIAIFLYFGANSLHAPFLVLQGFKIGISQDEMTMIFAIIPIVSFVGPPIAGYLSDKLKQGKIIMICGICLCGILNTSLLYIDANHRQEINSTDSLITLHCYQGAEQVEKTFVSNKTLPFQLLVGYTINIHMKNYIDHPNVTKTIFSTGDQLIVEVREKNWISITQLNSSMSLCKYCTKDCLDVIFMQSLQETKFRYWKRQKEVSNQFHRPGLWIFIIVLLGAKICNTVTFTLMDTCCIRMTELYNGPVGGQKIYGVISAIICSFVSGALVTLMTKLRKSSQRQYDLTFFGSDFLLLCLAVTVFQMDIIGMEEGKINHKTNKKLLFQSFLKPDVIAFLTVSVFNGLCHFYIDTYFAVFMMELGASDFLLSLCSAVSNVSGIPLLLMGDRTVDRLGYARVTSLVLLTFSLRMTGYSLISNPWLCLPLEVLKALTSQFFFIASCRFCSESAPIGLLATLNGIQHACNFSIGGGFGNFWGGFLASRIGRESGFQLMALISAFIGVLYYNQE</sequence>
<keyword evidence="9" id="KW-1185">Reference proteome</keyword>
<keyword evidence="3 6" id="KW-0812">Transmembrane</keyword>
<feature type="transmembrane region" description="Helical" evidence="6">
    <location>
        <begin position="233"/>
        <end position="255"/>
    </location>
</feature>
<dbReference type="AlphaFoldDB" id="A0A8J2RNT2"/>
<comment type="caution">
    <text evidence="8">The sequence shown here is derived from an EMBL/GenBank/DDBJ whole genome shotgun (WGS) entry which is preliminary data.</text>
</comment>
<comment type="similarity">
    <text evidence="2">Belongs to the major facilitator superfamily. MFSD6 family.</text>
</comment>
<gene>
    <name evidence="8" type="ORF">DGAL_LOCUS7315</name>
</gene>
<feature type="transmembrane region" description="Helical" evidence="6">
    <location>
        <begin position="510"/>
        <end position="527"/>
    </location>
</feature>
<dbReference type="SUPFAM" id="SSF103473">
    <property type="entry name" value="MFS general substrate transporter"/>
    <property type="match status" value="1"/>
</dbReference>
<dbReference type="InterPro" id="IPR051717">
    <property type="entry name" value="MFS_MFSD6"/>
</dbReference>
<accession>A0A8J2RNT2</accession>
<dbReference type="GO" id="GO:0016020">
    <property type="term" value="C:membrane"/>
    <property type="evidence" value="ECO:0007669"/>
    <property type="project" value="UniProtKB-SubCell"/>
</dbReference>
<dbReference type="PANTHER" id="PTHR16172">
    <property type="entry name" value="MAJOR FACILITATOR SUPERFAMILY DOMAIN-CONTAINING PROTEIN 6-LIKE"/>
    <property type="match status" value="1"/>
</dbReference>
<proteinExistence type="inferred from homology"/>
<evidence type="ECO:0000313" key="8">
    <source>
        <dbReference type="EMBL" id="CAH0104412.1"/>
    </source>
</evidence>
<comment type="subcellular location">
    <subcellularLocation>
        <location evidence="1">Membrane</location>
        <topology evidence="1">Multi-pass membrane protein</topology>
    </subcellularLocation>
</comment>
<dbReference type="Pfam" id="PF12832">
    <property type="entry name" value="MFS_1_like"/>
    <property type="match status" value="1"/>
</dbReference>
<feature type="transmembrane region" description="Helical" evidence="6">
    <location>
        <begin position="54"/>
        <end position="72"/>
    </location>
</feature>
<feature type="transmembrane region" description="Helical" evidence="6">
    <location>
        <begin position="275"/>
        <end position="296"/>
    </location>
</feature>
<feature type="transmembrane region" description="Helical" evidence="6">
    <location>
        <begin position="355"/>
        <end position="376"/>
    </location>
</feature>
<protein>
    <recommendedName>
        <fullName evidence="7">Major facilitator superfamily associated domain-containing protein</fullName>
    </recommendedName>
</protein>
<dbReference type="InterPro" id="IPR036259">
    <property type="entry name" value="MFS_trans_sf"/>
</dbReference>
<dbReference type="InterPro" id="IPR024989">
    <property type="entry name" value="MFS_assoc_dom"/>
</dbReference>
<organism evidence="8 9">
    <name type="scientific">Daphnia galeata</name>
    <dbReference type="NCBI Taxonomy" id="27404"/>
    <lineage>
        <taxon>Eukaryota</taxon>
        <taxon>Metazoa</taxon>
        <taxon>Ecdysozoa</taxon>
        <taxon>Arthropoda</taxon>
        <taxon>Crustacea</taxon>
        <taxon>Branchiopoda</taxon>
        <taxon>Diplostraca</taxon>
        <taxon>Cladocera</taxon>
        <taxon>Anomopoda</taxon>
        <taxon>Daphniidae</taxon>
        <taxon>Daphnia</taxon>
    </lineage>
</organism>
<dbReference type="Gene3D" id="1.20.1250.20">
    <property type="entry name" value="MFS general substrate transporter like domains"/>
    <property type="match status" value="2"/>
</dbReference>
<dbReference type="PANTHER" id="PTHR16172:SF41">
    <property type="entry name" value="MAJOR FACILITATOR SUPERFAMILY DOMAIN-CONTAINING PROTEIN 6-LIKE"/>
    <property type="match status" value="1"/>
</dbReference>